<evidence type="ECO:0000313" key="2">
    <source>
        <dbReference type="EMBL" id="KAA3928915.1"/>
    </source>
</evidence>
<reference evidence="2 3" key="1">
    <citation type="journal article" date="2019" name="Nat. Med.">
        <title>A library of human gut bacterial isolates paired with longitudinal multiomics data enables mechanistic microbiome research.</title>
        <authorList>
            <person name="Poyet M."/>
            <person name="Groussin M."/>
            <person name="Gibbons S.M."/>
            <person name="Avila-Pacheco J."/>
            <person name="Jiang X."/>
            <person name="Kearney S.M."/>
            <person name="Perrotta A.R."/>
            <person name="Berdy B."/>
            <person name="Zhao S."/>
            <person name="Lieberman T.D."/>
            <person name="Swanson P.K."/>
            <person name="Smith M."/>
            <person name="Roesemann S."/>
            <person name="Alexander J.E."/>
            <person name="Rich S.A."/>
            <person name="Livny J."/>
            <person name="Vlamakis H."/>
            <person name="Clish C."/>
            <person name="Bullock K."/>
            <person name="Deik A."/>
            <person name="Scott J."/>
            <person name="Pierce K.A."/>
            <person name="Xavier R.J."/>
            <person name="Alm E.J."/>
        </authorList>
    </citation>
    <scope>NUCLEOTIDE SEQUENCE [LARGE SCALE GENOMIC DNA]</scope>
    <source>
        <strain evidence="2 3">BIOML-A163</strain>
    </source>
</reference>
<feature type="transmembrane region" description="Helical" evidence="1">
    <location>
        <begin position="103"/>
        <end position="122"/>
    </location>
</feature>
<name>A0A5M5BKX0_BACOV</name>
<proteinExistence type="predicted"/>
<accession>A0A5M5BKX0</accession>
<gene>
    <name evidence="2" type="ORF">F3D71_32320</name>
</gene>
<dbReference type="Proteomes" id="UP000323717">
    <property type="component" value="Unassembled WGS sequence"/>
</dbReference>
<dbReference type="AlphaFoldDB" id="A0A5M5BKX0"/>
<protein>
    <recommendedName>
        <fullName evidence="4">Plasmid transfer protein</fullName>
    </recommendedName>
</protein>
<organism evidence="2 3">
    <name type="scientific">Bacteroides ovatus</name>
    <dbReference type="NCBI Taxonomy" id="28116"/>
    <lineage>
        <taxon>Bacteria</taxon>
        <taxon>Pseudomonadati</taxon>
        <taxon>Bacteroidota</taxon>
        <taxon>Bacteroidia</taxon>
        <taxon>Bacteroidales</taxon>
        <taxon>Bacteroidaceae</taxon>
        <taxon>Bacteroides</taxon>
    </lineage>
</organism>
<keyword evidence="1" id="KW-1133">Transmembrane helix</keyword>
<feature type="transmembrane region" description="Helical" evidence="1">
    <location>
        <begin position="66"/>
        <end position="91"/>
    </location>
</feature>
<feature type="transmembrane region" description="Helical" evidence="1">
    <location>
        <begin position="186"/>
        <end position="206"/>
    </location>
</feature>
<evidence type="ECO:0008006" key="4">
    <source>
        <dbReference type="Google" id="ProtNLM"/>
    </source>
</evidence>
<feature type="non-terminal residue" evidence="2">
    <location>
        <position position="1"/>
    </location>
</feature>
<keyword evidence="1" id="KW-0812">Transmembrane</keyword>
<feature type="transmembrane region" description="Helical" evidence="1">
    <location>
        <begin position="142"/>
        <end position="165"/>
    </location>
</feature>
<keyword evidence="1" id="KW-0472">Membrane</keyword>
<sequence length="247" mass="27463">AEATQISDKFEEVQQLVYVRDSMYTDLQAQADVAHKGPSDPNLIEATMEQTGVDEVTNMEKDASKLWFTSLTAGAVVGIDKIVMLIALIVFRIGWWATIYCQQILLGMLTIFGPIQWAFSLLPKWEGAWAKWLTRYLTVHFYGAMLYFVGFYVLLLFDIVLCIQVENLTAITASEQTMAAYLQNSFFSAGYLMAASIVALKCLNLVPDLAAWMIPEGDTAFSTRNFGEGVAQQAKMTATGTMATVMR</sequence>
<evidence type="ECO:0000313" key="3">
    <source>
        <dbReference type="Proteomes" id="UP000323717"/>
    </source>
</evidence>
<comment type="caution">
    <text evidence="2">The sequence shown here is derived from an EMBL/GenBank/DDBJ whole genome shotgun (WGS) entry which is preliminary data.</text>
</comment>
<evidence type="ECO:0000256" key="1">
    <source>
        <dbReference type="SAM" id="Phobius"/>
    </source>
</evidence>
<dbReference type="EMBL" id="VWLE01001093">
    <property type="protein sequence ID" value="KAA3928915.1"/>
    <property type="molecule type" value="Genomic_DNA"/>
</dbReference>